<proteinExistence type="predicted"/>
<dbReference type="CDD" id="cd07377">
    <property type="entry name" value="WHTH_GntR"/>
    <property type="match status" value="1"/>
</dbReference>
<dbReference type="InterPro" id="IPR036390">
    <property type="entry name" value="WH_DNA-bd_sf"/>
</dbReference>
<evidence type="ECO:0000256" key="3">
    <source>
        <dbReference type="ARBA" id="ARBA00023163"/>
    </source>
</evidence>
<evidence type="ECO:0000313" key="5">
    <source>
        <dbReference type="EMBL" id="HIW79543.1"/>
    </source>
</evidence>
<dbReference type="SUPFAM" id="SSF48008">
    <property type="entry name" value="GntR ligand-binding domain-like"/>
    <property type="match status" value="1"/>
</dbReference>
<dbReference type="PANTHER" id="PTHR43537">
    <property type="entry name" value="TRANSCRIPTIONAL REGULATOR, GNTR FAMILY"/>
    <property type="match status" value="1"/>
</dbReference>
<dbReference type="InterPro" id="IPR011711">
    <property type="entry name" value="GntR_C"/>
</dbReference>
<dbReference type="PRINTS" id="PR00035">
    <property type="entry name" value="HTHGNTR"/>
</dbReference>
<dbReference type="Pfam" id="PF07729">
    <property type="entry name" value="FCD"/>
    <property type="match status" value="1"/>
</dbReference>
<reference evidence="5" key="1">
    <citation type="journal article" date="2021" name="PeerJ">
        <title>Extensive microbial diversity within the chicken gut microbiome revealed by metagenomics and culture.</title>
        <authorList>
            <person name="Gilroy R."/>
            <person name="Ravi A."/>
            <person name="Getino M."/>
            <person name="Pursley I."/>
            <person name="Horton D.L."/>
            <person name="Alikhan N.F."/>
            <person name="Baker D."/>
            <person name="Gharbi K."/>
            <person name="Hall N."/>
            <person name="Watson M."/>
            <person name="Adriaenssens E.M."/>
            <person name="Foster-Nyarko E."/>
            <person name="Jarju S."/>
            <person name="Secka A."/>
            <person name="Antonio M."/>
            <person name="Oren A."/>
            <person name="Chaudhuri R.R."/>
            <person name="La Ragione R."/>
            <person name="Hildebrand F."/>
            <person name="Pallen M.J."/>
        </authorList>
    </citation>
    <scope>NUCLEOTIDE SEQUENCE</scope>
    <source>
        <strain evidence="5">ChiSxjej5B17-1746</strain>
    </source>
</reference>
<dbReference type="AlphaFoldDB" id="A0A9D1U9W7"/>
<dbReference type="EMBL" id="DXGI01000388">
    <property type="protein sequence ID" value="HIW79543.1"/>
    <property type="molecule type" value="Genomic_DNA"/>
</dbReference>
<evidence type="ECO:0000256" key="1">
    <source>
        <dbReference type="ARBA" id="ARBA00023015"/>
    </source>
</evidence>
<keyword evidence="3" id="KW-0804">Transcription</keyword>
<dbReference type="InterPro" id="IPR008920">
    <property type="entry name" value="TF_FadR/GntR_C"/>
</dbReference>
<dbReference type="InterPro" id="IPR036388">
    <property type="entry name" value="WH-like_DNA-bd_sf"/>
</dbReference>
<reference evidence="5" key="2">
    <citation type="submission" date="2021-04" db="EMBL/GenBank/DDBJ databases">
        <authorList>
            <person name="Gilroy R."/>
        </authorList>
    </citation>
    <scope>NUCLEOTIDE SEQUENCE</scope>
    <source>
        <strain evidence="5">ChiSxjej5B17-1746</strain>
    </source>
</reference>
<dbReference type="PROSITE" id="PS50949">
    <property type="entry name" value="HTH_GNTR"/>
    <property type="match status" value="1"/>
</dbReference>
<gene>
    <name evidence="5" type="ORF">H9874_10435</name>
</gene>
<evidence type="ECO:0000256" key="2">
    <source>
        <dbReference type="ARBA" id="ARBA00023125"/>
    </source>
</evidence>
<dbReference type="GO" id="GO:0003677">
    <property type="term" value="F:DNA binding"/>
    <property type="evidence" value="ECO:0007669"/>
    <property type="project" value="UniProtKB-KW"/>
</dbReference>
<keyword evidence="1" id="KW-0805">Transcription regulation</keyword>
<feature type="domain" description="HTH gntR-type" evidence="4">
    <location>
        <begin position="1"/>
        <end position="69"/>
    </location>
</feature>
<comment type="caution">
    <text evidence="5">The sequence shown here is derived from an EMBL/GenBank/DDBJ whole genome shotgun (WGS) entry which is preliminary data.</text>
</comment>
<dbReference type="PANTHER" id="PTHR43537:SF5">
    <property type="entry name" value="UXU OPERON TRANSCRIPTIONAL REGULATOR"/>
    <property type="match status" value="1"/>
</dbReference>
<sequence>MDKQEDIERRIENALLEGRWSLFERLPSERMLAETLGVNRATVRAALRTLAGRGILETRRGSGTVVRALPHEARRAAGTFADCLEAFRILMPPLILACLPAVTPSVTLELERLLPSAGASLRNGDMKTFIQVQLRFFAVVIRTLHNPRLEEAASRVLPDGLALARLLQERTLPECETLFAQLARLLSALRHADAEGASKAVTGYASILRGWQEGR</sequence>
<dbReference type="GO" id="GO:0003700">
    <property type="term" value="F:DNA-binding transcription factor activity"/>
    <property type="evidence" value="ECO:0007669"/>
    <property type="project" value="InterPro"/>
</dbReference>
<dbReference type="Pfam" id="PF00392">
    <property type="entry name" value="GntR"/>
    <property type="match status" value="1"/>
</dbReference>
<organism evidence="5 6">
    <name type="scientific">Candidatus Bilophila faecipullorum</name>
    <dbReference type="NCBI Taxonomy" id="2838482"/>
    <lineage>
        <taxon>Bacteria</taxon>
        <taxon>Pseudomonadati</taxon>
        <taxon>Thermodesulfobacteriota</taxon>
        <taxon>Desulfovibrionia</taxon>
        <taxon>Desulfovibrionales</taxon>
        <taxon>Desulfovibrionaceae</taxon>
        <taxon>Bilophila</taxon>
    </lineage>
</organism>
<accession>A0A9D1U9W7</accession>
<dbReference type="Proteomes" id="UP000824264">
    <property type="component" value="Unassembled WGS sequence"/>
</dbReference>
<dbReference type="InterPro" id="IPR000524">
    <property type="entry name" value="Tscrpt_reg_HTH_GntR"/>
</dbReference>
<dbReference type="SUPFAM" id="SSF46785">
    <property type="entry name" value="Winged helix' DNA-binding domain"/>
    <property type="match status" value="1"/>
</dbReference>
<protein>
    <submittedName>
        <fullName evidence="5">GntR family transcriptional regulator</fullName>
    </submittedName>
</protein>
<evidence type="ECO:0000313" key="6">
    <source>
        <dbReference type="Proteomes" id="UP000824264"/>
    </source>
</evidence>
<evidence type="ECO:0000259" key="4">
    <source>
        <dbReference type="PROSITE" id="PS50949"/>
    </source>
</evidence>
<dbReference type="SMART" id="SM00345">
    <property type="entry name" value="HTH_GNTR"/>
    <property type="match status" value="1"/>
</dbReference>
<dbReference type="Gene3D" id="1.10.10.10">
    <property type="entry name" value="Winged helix-like DNA-binding domain superfamily/Winged helix DNA-binding domain"/>
    <property type="match status" value="1"/>
</dbReference>
<name>A0A9D1U9W7_9BACT</name>
<dbReference type="Gene3D" id="1.20.120.530">
    <property type="entry name" value="GntR ligand-binding domain-like"/>
    <property type="match status" value="1"/>
</dbReference>
<keyword evidence="2" id="KW-0238">DNA-binding</keyword>